<dbReference type="CDD" id="cd00093">
    <property type="entry name" value="HTH_XRE"/>
    <property type="match status" value="1"/>
</dbReference>
<dbReference type="GO" id="GO:0003700">
    <property type="term" value="F:DNA-binding transcription factor activity"/>
    <property type="evidence" value="ECO:0007669"/>
    <property type="project" value="TreeGrafter"/>
</dbReference>
<protein>
    <submittedName>
        <fullName evidence="3">Transcriptional regulator, XRE family with cupin sensor</fullName>
    </submittedName>
</protein>
<feature type="domain" description="HTH cro/C1-type" evidence="2">
    <location>
        <begin position="56"/>
        <end position="110"/>
    </location>
</feature>
<dbReference type="PANTHER" id="PTHR46797">
    <property type="entry name" value="HTH-TYPE TRANSCRIPTIONAL REGULATOR"/>
    <property type="match status" value="1"/>
</dbReference>
<dbReference type="SUPFAM" id="SSF47413">
    <property type="entry name" value="lambda repressor-like DNA-binding domains"/>
    <property type="match status" value="1"/>
</dbReference>
<dbReference type="InterPro" id="IPR011051">
    <property type="entry name" value="RmlC_Cupin_sf"/>
</dbReference>
<comment type="caution">
    <text evidence="3">The sequence shown here is derived from an EMBL/GenBank/DDBJ whole genome shotgun (WGS) entry which is preliminary data.</text>
</comment>
<dbReference type="InterPro" id="IPR050807">
    <property type="entry name" value="TransReg_Diox_bact_type"/>
</dbReference>
<organism evidence="3 4">
    <name type="scientific">Streptomyces yunnanensis</name>
    <dbReference type="NCBI Taxonomy" id="156453"/>
    <lineage>
        <taxon>Bacteria</taxon>
        <taxon>Bacillati</taxon>
        <taxon>Actinomycetota</taxon>
        <taxon>Actinomycetes</taxon>
        <taxon>Kitasatosporales</taxon>
        <taxon>Streptomycetaceae</taxon>
        <taxon>Streptomyces</taxon>
    </lineage>
</organism>
<accession>A0A9X8QSH7</accession>
<reference evidence="4" key="1">
    <citation type="submission" date="2016-11" db="EMBL/GenBank/DDBJ databases">
        <authorList>
            <person name="Jaros S."/>
            <person name="Januszkiewicz K."/>
            <person name="Wedrychowicz H."/>
        </authorList>
    </citation>
    <scope>NUCLEOTIDE SEQUENCE [LARGE SCALE GENOMIC DNA]</scope>
    <source>
        <strain evidence="4">CGMCC 4.3555</strain>
    </source>
</reference>
<dbReference type="Pfam" id="PF13560">
    <property type="entry name" value="HTH_31"/>
    <property type="match status" value="1"/>
</dbReference>
<dbReference type="InterPro" id="IPR013096">
    <property type="entry name" value="Cupin_2"/>
</dbReference>
<evidence type="ECO:0000256" key="1">
    <source>
        <dbReference type="ARBA" id="ARBA00023125"/>
    </source>
</evidence>
<dbReference type="Pfam" id="PF07883">
    <property type="entry name" value="Cupin_2"/>
    <property type="match status" value="1"/>
</dbReference>
<keyword evidence="1" id="KW-0238">DNA-binding</keyword>
<evidence type="ECO:0000313" key="4">
    <source>
        <dbReference type="Proteomes" id="UP000184388"/>
    </source>
</evidence>
<dbReference type="AlphaFoldDB" id="A0A9X8QSH7"/>
<dbReference type="PROSITE" id="PS50943">
    <property type="entry name" value="HTH_CROC1"/>
    <property type="match status" value="1"/>
</dbReference>
<dbReference type="Gene3D" id="2.60.120.10">
    <property type="entry name" value="Jelly Rolls"/>
    <property type="match status" value="1"/>
</dbReference>
<dbReference type="SMART" id="SM00530">
    <property type="entry name" value="HTH_XRE"/>
    <property type="match status" value="1"/>
</dbReference>
<sequence length="242" mass="26062">MFRRPTRSARFPTSFCLRGKSFASEASAGYTGDMTELPDPPSGAAPEELSTVAPRLRDLRRRSGLTLEAAARRVGLSPAHLSRLETGQRQPSLPMLLALARTYGTTVSDLLGETAPERDPIVRAGRAEPSEAGGWTYWTVGGAGRAMQALRVHVPQRAQGDLVRVHPGEEWLYVLTGRLRLTLGEAVHVLDPGDAAHFDSLVPHRLAAASRDGAELLFVHTLLQSGAAELCLGDHAPHRRGG</sequence>
<dbReference type="EMBL" id="FRBK01000006">
    <property type="protein sequence ID" value="SHL77367.1"/>
    <property type="molecule type" value="Genomic_DNA"/>
</dbReference>
<dbReference type="InterPro" id="IPR014710">
    <property type="entry name" value="RmlC-like_jellyroll"/>
</dbReference>
<evidence type="ECO:0000313" key="3">
    <source>
        <dbReference type="EMBL" id="SHL77367.1"/>
    </source>
</evidence>
<dbReference type="CDD" id="cd02209">
    <property type="entry name" value="cupin_XRE_C"/>
    <property type="match status" value="1"/>
</dbReference>
<dbReference type="Gene3D" id="1.10.260.40">
    <property type="entry name" value="lambda repressor-like DNA-binding domains"/>
    <property type="match status" value="1"/>
</dbReference>
<dbReference type="GO" id="GO:0003677">
    <property type="term" value="F:DNA binding"/>
    <property type="evidence" value="ECO:0007669"/>
    <property type="project" value="UniProtKB-KW"/>
</dbReference>
<dbReference type="PANTHER" id="PTHR46797:SF1">
    <property type="entry name" value="METHYLPHOSPHONATE SYNTHASE"/>
    <property type="match status" value="1"/>
</dbReference>
<name>A0A9X8QSH7_9ACTN</name>
<dbReference type="InterPro" id="IPR001387">
    <property type="entry name" value="Cro/C1-type_HTH"/>
</dbReference>
<gene>
    <name evidence="3" type="ORF">SAMN05216268_106148</name>
</gene>
<proteinExistence type="predicted"/>
<dbReference type="GO" id="GO:0005829">
    <property type="term" value="C:cytosol"/>
    <property type="evidence" value="ECO:0007669"/>
    <property type="project" value="TreeGrafter"/>
</dbReference>
<evidence type="ECO:0000259" key="2">
    <source>
        <dbReference type="PROSITE" id="PS50943"/>
    </source>
</evidence>
<dbReference type="Proteomes" id="UP000184388">
    <property type="component" value="Unassembled WGS sequence"/>
</dbReference>
<dbReference type="SUPFAM" id="SSF51182">
    <property type="entry name" value="RmlC-like cupins"/>
    <property type="match status" value="1"/>
</dbReference>
<dbReference type="InterPro" id="IPR010982">
    <property type="entry name" value="Lambda_DNA-bd_dom_sf"/>
</dbReference>